<keyword evidence="2 5" id="KW-0813">Transport</keyword>
<proteinExistence type="inferred from homology"/>
<evidence type="ECO:0000313" key="10">
    <source>
        <dbReference type="WBParaSite" id="BXY_1692200.1"/>
    </source>
</evidence>
<dbReference type="Gene3D" id="3.40.50.10580">
    <property type="entry name" value="ATPase, V1 complex, subunit F"/>
    <property type="match status" value="1"/>
</dbReference>
<dbReference type="OrthoDB" id="10261947at2759"/>
<comment type="subunit">
    <text evidence="5">V-ATPase is a heteromultimeric enzyme made up of two complexes: the ATP-hydrolytic V1 complex and the proton translocation V0 complex.</text>
</comment>
<dbReference type="PANTHER" id="PTHR13861">
    <property type="entry name" value="VACUOLAR ATP SYNTHASE SUBUNIT F"/>
    <property type="match status" value="1"/>
</dbReference>
<evidence type="ECO:0000313" key="7">
    <source>
        <dbReference type="EMBL" id="CAG9100894.1"/>
    </source>
</evidence>
<dbReference type="AlphaFoldDB" id="A0A1I7SV48"/>
<dbReference type="eggNOG" id="KOG3432">
    <property type="taxonomic scope" value="Eukaryota"/>
</dbReference>
<dbReference type="InterPro" id="IPR036906">
    <property type="entry name" value="ATPase_V1_fsu_sf"/>
</dbReference>
<keyword evidence="3 5" id="KW-0375">Hydrogen ion transport</keyword>
<dbReference type="NCBIfam" id="TIGR01101">
    <property type="entry name" value="V_ATP_synt_F"/>
    <property type="match status" value="1"/>
</dbReference>
<dbReference type="PIRSF" id="PIRSF015945">
    <property type="entry name" value="ATPase_V1_F_euk"/>
    <property type="match status" value="1"/>
</dbReference>
<dbReference type="InterPro" id="IPR005772">
    <property type="entry name" value="ATPase_V1-cplx_fsu_euk"/>
</dbReference>
<keyword evidence="9" id="KW-1185">Reference proteome</keyword>
<dbReference type="GO" id="GO:0046961">
    <property type="term" value="F:proton-transporting ATPase activity, rotational mechanism"/>
    <property type="evidence" value="ECO:0007669"/>
    <property type="project" value="InterPro"/>
</dbReference>
<dbReference type="PANTHER" id="PTHR13861:SF2">
    <property type="entry name" value="V-TYPE PROTON ATPASE SUBUNIT F"/>
    <property type="match status" value="1"/>
</dbReference>
<evidence type="ECO:0000313" key="9">
    <source>
        <dbReference type="Proteomes" id="UP000659654"/>
    </source>
</evidence>
<dbReference type="Pfam" id="PF01990">
    <property type="entry name" value="ATP-synt_F"/>
    <property type="match status" value="1"/>
</dbReference>
<comment type="function">
    <text evidence="5">Subunit of the V1 complex of vacuolar(H+)-ATPase (V-ATPase), a multisubunit enzyme composed of a peripheral complex (V1) that hydrolyzes ATP and a membrane integral complex (V0) that translocates protons. V-ATPase is responsible for acidifying and maintaining the pH of intracellular compartments.</text>
</comment>
<evidence type="ECO:0000256" key="1">
    <source>
        <dbReference type="ARBA" id="ARBA00010148"/>
    </source>
</evidence>
<comment type="similarity">
    <text evidence="1 5">Belongs to the V-ATPase F subunit family.</text>
</comment>
<evidence type="ECO:0000256" key="5">
    <source>
        <dbReference type="PIRNR" id="PIRNR015945"/>
    </source>
</evidence>
<reference evidence="10" key="1">
    <citation type="submission" date="2016-11" db="UniProtKB">
        <authorList>
            <consortium name="WormBaseParasite"/>
        </authorList>
    </citation>
    <scope>IDENTIFICATION</scope>
</reference>
<evidence type="ECO:0000313" key="6">
    <source>
        <dbReference type="EMBL" id="CAD5217372.1"/>
    </source>
</evidence>
<keyword evidence="4 5" id="KW-0406">Ion transport</keyword>
<evidence type="ECO:0000256" key="3">
    <source>
        <dbReference type="ARBA" id="ARBA00022781"/>
    </source>
</evidence>
<evidence type="ECO:0000313" key="8">
    <source>
        <dbReference type="Proteomes" id="UP000095284"/>
    </source>
</evidence>
<organism evidence="8 10">
    <name type="scientific">Bursaphelenchus xylophilus</name>
    <name type="common">Pinewood nematode worm</name>
    <name type="synonym">Aphelenchoides xylophilus</name>
    <dbReference type="NCBI Taxonomy" id="6326"/>
    <lineage>
        <taxon>Eukaryota</taxon>
        <taxon>Metazoa</taxon>
        <taxon>Ecdysozoa</taxon>
        <taxon>Nematoda</taxon>
        <taxon>Chromadorea</taxon>
        <taxon>Rhabditida</taxon>
        <taxon>Tylenchina</taxon>
        <taxon>Tylenchomorpha</taxon>
        <taxon>Aphelenchoidea</taxon>
        <taxon>Aphelenchoididae</taxon>
        <taxon>Bursaphelenchus</taxon>
    </lineage>
</organism>
<dbReference type="EMBL" id="CAJFCV020000002">
    <property type="protein sequence ID" value="CAG9100894.1"/>
    <property type="molecule type" value="Genomic_DNA"/>
</dbReference>
<gene>
    <name evidence="6" type="ORF">BXYJ_LOCUS5002</name>
</gene>
<dbReference type="Proteomes" id="UP000659654">
    <property type="component" value="Unassembled WGS sequence"/>
</dbReference>
<dbReference type="SMR" id="A0A1I7SV48"/>
<dbReference type="Proteomes" id="UP000582659">
    <property type="component" value="Unassembled WGS sequence"/>
</dbReference>
<dbReference type="Proteomes" id="UP000095284">
    <property type="component" value="Unplaced"/>
</dbReference>
<dbReference type="SUPFAM" id="SSF159468">
    <property type="entry name" value="AtpF-like"/>
    <property type="match status" value="1"/>
</dbReference>
<accession>A0A1I7SV48</accession>
<reference evidence="7" key="2">
    <citation type="submission" date="2020-08" db="EMBL/GenBank/DDBJ databases">
        <authorList>
            <person name="Kikuchi T."/>
        </authorList>
    </citation>
    <scope>NUCLEOTIDE SEQUENCE</scope>
    <source>
        <strain evidence="6">Ka4C1</strain>
    </source>
</reference>
<dbReference type="EMBL" id="CAJFDI010000002">
    <property type="protein sequence ID" value="CAD5217372.1"/>
    <property type="molecule type" value="Genomic_DNA"/>
</dbReference>
<protein>
    <recommendedName>
        <fullName evidence="5">V-type proton ATPase subunit F</fullName>
    </recommendedName>
</protein>
<sequence length="126" mass="13964">MAHSSQRGKLLAVIGDEDTVVGFMLGGIGQLNKARKPNYFIVDKNTTTTEIEETFKNFVSRDDIAIVLINQHVAELIRFTVDQHTASTPAVLEIPSKEMPYDPAKDSILNRARGRLSSVPIPSFHD</sequence>
<evidence type="ECO:0000256" key="2">
    <source>
        <dbReference type="ARBA" id="ARBA00022448"/>
    </source>
</evidence>
<dbReference type="WBParaSite" id="BXY_1692200.1">
    <property type="protein sequence ID" value="BXY_1692200.1"/>
    <property type="gene ID" value="BXY_1692200"/>
</dbReference>
<name>A0A1I7SV48_BURXY</name>
<evidence type="ECO:0000256" key="4">
    <source>
        <dbReference type="ARBA" id="ARBA00023065"/>
    </source>
</evidence>
<dbReference type="FunFam" id="3.40.50.10580:FF:000001">
    <property type="entry name" value="V-type proton ATPase subunit F"/>
    <property type="match status" value="1"/>
</dbReference>
<dbReference type="InterPro" id="IPR008218">
    <property type="entry name" value="ATPase_V1-cplx_f_g_su"/>
</dbReference>
<dbReference type="GO" id="GO:0033180">
    <property type="term" value="C:proton-transporting V-type ATPase, V1 domain"/>
    <property type="evidence" value="ECO:0007669"/>
    <property type="project" value="InterPro"/>
</dbReference>